<protein>
    <submittedName>
        <fullName evidence="2">Uncharacterized protein</fullName>
    </submittedName>
</protein>
<dbReference type="AlphaFoldDB" id="A0A7T8GRD4"/>
<reference evidence="3" key="1">
    <citation type="submission" date="2021-01" db="EMBL/GenBank/DDBJ databases">
        <title>Caligus Genome Assembly.</title>
        <authorList>
            <person name="Gallardo-Escarate C."/>
        </authorList>
    </citation>
    <scope>NUCLEOTIDE SEQUENCE [LARGE SCALE GENOMIC DNA]</scope>
</reference>
<gene>
    <name evidence="2" type="ORF">FKW44_021415</name>
</gene>
<proteinExistence type="predicted"/>
<dbReference type="EMBL" id="CP045904">
    <property type="protein sequence ID" value="QQP36347.1"/>
    <property type="molecule type" value="Genomic_DNA"/>
</dbReference>
<feature type="compositionally biased region" description="Polar residues" evidence="1">
    <location>
        <begin position="91"/>
        <end position="103"/>
    </location>
</feature>
<organism evidence="2 3">
    <name type="scientific">Caligus rogercresseyi</name>
    <name type="common">Sea louse</name>
    <dbReference type="NCBI Taxonomy" id="217165"/>
    <lineage>
        <taxon>Eukaryota</taxon>
        <taxon>Metazoa</taxon>
        <taxon>Ecdysozoa</taxon>
        <taxon>Arthropoda</taxon>
        <taxon>Crustacea</taxon>
        <taxon>Multicrustacea</taxon>
        <taxon>Hexanauplia</taxon>
        <taxon>Copepoda</taxon>
        <taxon>Siphonostomatoida</taxon>
        <taxon>Caligidae</taxon>
        <taxon>Caligus</taxon>
    </lineage>
</organism>
<evidence type="ECO:0000313" key="3">
    <source>
        <dbReference type="Proteomes" id="UP000595437"/>
    </source>
</evidence>
<evidence type="ECO:0000313" key="2">
    <source>
        <dbReference type="EMBL" id="QQP36347.1"/>
    </source>
</evidence>
<evidence type="ECO:0000256" key="1">
    <source>
        <dbReference type="SAM" id="MobiDB-lite"/>
    </source>
</evidence>
<dbReference type="Proteomes" id="UP000595437">
    <property type="component" value="Chromosome 15"/>
</dbReference>
<keyword evidence="3" id="KW-1185">Reference proteome</keyword>
<name>A0A7T8GRD4_CALRO</name>
<feature type="compositionally biased region" description="Low complexity" evidence="1">
    <location>
        <begin position="61"/>
        <end position="71"/>
    </location>
</feature>
<sequence length="103" mass="11712">VLNSGVTLALRPAVTAPPTNNRVIQQQQQQQQVVTQQQQQQNVYQAPNQSDVYDIYEEYGSHPPSSSSHYGGSDGGYETHVNLMEQERRLSLQQQNQIENERE</sequence>
<feature type="non-terminal residue" evidence="2">
    <location>
        <position position="1"/>
    </location>
</feature>
<accession>A0A7T8GRD4</accession>
<feature type="region of interest" description="Disordered" evidence="1">
    <location>
        <begin position="57"/>
        <end position="103"/>
    </location>
</feature>